<dbReference type="NCBIfam" id="TIGR02888">
    <property type="entry name" value="spore_YlmC_YmxH"/>
    <property type="match status" value="1"/>
</dbReference>
<dbReference type="Proteomes" id="UP000076268">
    <property type="component" value="Unassembled WGS sequence"/>
</dbReference>
<comment type="caution">
    <text evidence="2">The sequence shown here is derived from an EMBL/GenBank/DDBJ whole genome shotgun (WGS) entry which is preliminary data.</text>
</comment>
<evidence type="ECO:0000313" key="2">
    <source>
        <dbReference type="EMBL" id="KYZ77606.1"/>
    </source>
</evidence>
<dbReference type="InterPro" id="IPR014238">
    <property type="entry name" value="Spore_YlmC/YmxH"/>
</dbReference>
<feature type="domain" description="PRC-barrel" evidence="1">
    <location>
        <begin position="3"/>
        <end position="78"/>
    </location>
</feature>
<proteinExistence type="predicted"/>
<protein>
    <recommendedName>
        <fullName evidence="1">PRC-barrel domain-containing protein</fullName>
    </recommendedName>
</protein>
<dbReference type="InterPro" id="IPR011033">
    <property type="entry name" value="PRC_barrel-like_sf"/>
</dbReference>
<dbReference type="SUPFAM" id="SSF50346">
    <property type="entry name" value="PRC-barrel domain"/>
    <property type="match status" value="1"/>
</dbReference>
<gene>
    <name evidence="2" type="ORF">AXX12_02995</name>
</gene>
<dbReference type="Gene3D" id="2.30.30.240">
    <property type="entry name" value="PRC-barrel domain"/>
    <property type="match status" value="1"/>
</dbReference>
<dbReference type="PANTHER" id="PTHR40061">
    <property type="entry name" value="SPORULATION PROTEIN YLMC-RELATED"/>
    <property type="match status" value="1"/>
</dbReference>
<dbReference type="PANTHER" id="PTHR40061:SF1">
    <property type="entry name" value="SPORULATION PROTEIN YLMC-RELATED"/>
    <property type="match status" value="1"/>
</dbReference>
<name>A0A154BUE3_ANASB</name>
<organism evidence="2 3">
    <name type="scientific">Anaerosporomusa subterranea</name>
    <dbReference type="NCBI Taxonomy" id="1794912"/>
    <lineage>
        <taxon>Bacteria</taxon>
        <taxon>Bacillati</taxon>
        <taxon>Bacillota</taxon>
        <taxon>Negativicutes</taxon>
        <taxon>Acetonemataceae</taxon>
        <taxon>Anaerosporomusa</taxon>
    </lineage>
</organism>
<evidence type="ECO:0000259" key="1">
    <source>
        <dbReference type="Pfam" id="PF05239"/>
    </source>
</evidence>
<accession>A0A154BUE3</accession>
<evidence type="ECO:0000313" key="3">
    <source>
        <dbReference type="Proteomes" id="UP000076268"/>
    </source>
</evidence>
<dbReference type="InterPro" id="IPR027275">
    <property type="entry name" value="PRC-brl_dom"/>
</dbReference>
<reference evidence="2 3" key="1">
    <citation type="submission" date="2016-02" db="EMBL/GenBank/DDBJ databases">
        <title>Anaerosporomusa subterraneum gen. nov., sp. nov., a spore-forming obligate anaerobe isolated from saprolite.</title>
        <authorList>
            <person name="Choi J.K."/>
            <person name="Shah M."/>
            <person name="Yee N."/>
        </authorList>
    </citation>
    <scope>NUCLEOTIDE SEQUENCE [LARGE SCALE GENOMIC DNA]</scope>
    <source>
        <strain evidence="2 3">RU4</strain>
    </source>
</reference>
<dbReference type="STRING" id="1794912.AXX12_02995"/>
<dbReference type="Pfam" id="PF05239">
    <property type="entry name" value="PRC"/>
    <property type="match status" value="1"/>
</dbReference>
<dbReference type="AlphaFoldDB" id="A0A154BUE3"/>
<dbReference type="EMBL" id="LSGP01000013">
    <property type="protein sequence ID" value="KYZ77606.1"/>
    <property type="molecule type" value="Genomic_DNA"/>
</dbReference>
<sequence>MKTSDLRAKEVINTIDGKCLGHITDIEINVETGKLTAIVVPGNGRFLGFFGRNEEIIIPWDKINKIGLDVILVETTASVDYERLDR</sequence>
<keyword evidence="3" id="KW-1185">Reference proteome</keyword>